<dbReference type="Pfam" id="PF18726">
    <property type="entry name" value="HEPN_SAV_6107"/>
    <property type="match status" value="1"/>
</dbReference>
<protein>
    <submittedName>
        <fullName evidence="3">SAV_6107 family HEPN domain-containing protein</fullName>
    </submittedName>
</protein>
<proteinExistence type="predicted"/>
<dbReference type="Proteomes" id="UP001589613">
    <property type="component" value="Unassembled WGS sequence"/>
</dbReference>
<feature type="region of interest" description="Disordered" evidence="1">
    <location>
        <begin position="1"/>
        <end position="27"/>
    </location>
</feature>
<evidence type="ECO:0000313" key="4">
    <source>
        <dbReference type="Proteomes" id="UP001589613"/>
    </source>
</evidence>
<comment type="caution">
    <text evidence="3">The sequence shown here is derived from an EMBL/GenBank/DDBJ whole genome shotgun (WGS) entry which is preliminary data.</text>
</comment>
<gene>
    <name evidence="3" type="ORF">ACFFN0_09485</name>
</gene>
<dbReference type="InterPro" id="IPR040891">
    <property type="entry name" value="HEPN_SAV_6107"/>
</dbReference>
<feature type="compositionally biased region" description="Low complexity" evidence="1">
    <location>
        <begin position="1"/>
        <end position="12"/>
    </location>
</feature>
<reference evidence="3 4" key="1">
    <citation type="submission" date="2024-09" db="EMBL/GenBank/DDBJ databases">
        <authorList>
            <person name="Sun Q."/>
            <person name="Mori K."/>
        </authorList>
    </citation>
    <scope>NUCLEOTIDE SEQUENCE [LARGE SCALE GENOMIC DNA]</scope>
    <source>
        <strain evidence="3 4">JCM 12763</strain>
    </source>
</reference>
<evidence type="ECO:0000313" key="3">
    <source>
        <dbReference type="EMBL" id="MFB9732276.1"/>
    </source>
</evidence>
<name>A0ABV5V3A0_9MICO</name>
<evidence type="ECO:0000256" key="1">
    <source>
        <dbReference type="SAM" id="MobiDB-lite"/>
    </source>
</evidence>
<keyword evidence="4" id="KW-1185">Reference proteome</keyword>
<sequence>MSTTTIGTTSETVRGPSPEPDGPTGTAGTVLDLLDRARGGLLLACHSGTASERYTQAHLAALRAGAALLAARSAPSRRARPRSVWEVLPTVAPELTEWAVFFAGSGRRRLALERGADVVTARDADDLVRSGERFLELVRASLHLPCGLPLPAELSPVRPS</sequence>
<evidence type="ECO:0000259" key="2">
    <source>
        <dbReference type="Pfam" id="PF18726"/>
    </source>
</evidence>
<dbReference type="EMBL" id="JBHMAX010000017">
    <property type="protein sequence ID" value="MFB9732276.1"/>
    <property type="molecule type" value="Genomic_DNA"/>
</dbReference>
<dbReference type="RefSeq" id="WP_181409554.1">
    <property type="nucleotide sequence ID" value="NZ_JBHMAX010000017.1"/>
</dbReference>
<accession>A0ABV5V3A0</accession>
<feature type="domain" description="SAV-6107-like HEPN" evidence="2">
    <location>
        <begin position="45"/>
        <end position="139"/>
    </location>
</feature>
<organism evidence="3 4">
    <name type="scientific">Ornithinimicrobium kibberense</name>
    <dbReference type="NCBI Taxonomy" id="282060"/>
    <lineage>
        <taxon>Bacteria</taxon>
        <taxon>Bacillati</taxon>
        <taxon>Actinomycetota</taxon>
        <taxon>Actinomycetes</taxon>
        <taxon>Micrococcales</taxon>
        <taxon>Ornithinimicrobiaceae</taxon>
        <taxon>Ornithinimicrobium</taxon>
    </lineage>
</organism>